<evidence type="ECO:0000256" key="1">
    <source>
        <dbReference type="ARBA" id="ARBA00008668"/>
    </source>
</evidence>
<evidence type="ECO:0000313" key="4">
    <source>
        <dbReference type="Proteomes" id="UP000631114"/>
    </source>
</evidence>
<reference evidence="3 4" key="1">
    <citation type="submission" date="2020-10" db="EMBL/GenBank/DDBJ databases">
        <title>The Coptis chinensis genome and diversification of protoberbering-type alkaloids.</title>
        <authorList>
            <person name="Wang B."/>
            <person name="Shu S."/>
            <person name="Song C."/>
            <person name="Liu Y."/>
        </authorList>
    </citation>
    <scope>NUCLEOTIDE SEQUENCE [LARGE SCALE GENOMIC DNA]</scope>
    <source>
        <strain evidence="3">HL-2020</strain>
        <tissue evidence="3">Leaf</tissue>
    </source>
</reference>
<dbReference type="InterPro" id="IPR001087">
    <property type="entry name" value="GDSL"/>
</dbReference>
<evidence type="ECO:0000313" key="3">
    <source>
        <dbReference type="EMBL" id="KAF9621430.1"/>
    </source>
</evidence>
<dbReference type="OrthoDB" id="1600564at2759"/>
<name>A0A835M6V5_9MAGN</name>
<dbReference type="PANTHER" id="PTHR45642">
    <property type="entry name" value="GDSL ESTERASE/LIPASE EXL3"/>
    <property type="match status" value="1"/>
</dbReference>
<comment type="caution">
    <text evidence="3">The sequence shown here is derived from an EMBL/GenBank/DDBJ whole genome shotgun (WGS) entry which is preliminary data.</text>
</comment>
<comment type="similarity">
    <text evidence="1">Belongs to the 'GDSL' lipolytic enzyme family.</text>
</comment>
<dbReference type="Proteomes" id="UP000631114">
    <property type="component" value="Unassembled WGS sequence"/>
</dbReference>
<dbReference type="AlphaFoldDB" id="A0A835M6V5"/>
<evidence type="ECO:0000256" key="2">
    <source>
        <dbReference type="SAM" id="SignalP"/>
    </source>
</evidence>
<keyword evidence="2" id="KW-0732">Signal</keyword>
<dbReference type="InterPro" id="IPR050592">
    <property type="entry name" value="GDSL_lipolytic_enzyme"/>
</dbReference>
<keyword evidence="4" id="KW-1185">Reference proteome</keyword>
<feature type="chain" id="PRO_5032615856" evidence="2">
    <location>
        <begin position="32"/>
        <end position="152"/>
    </location>
</feature>
<feature type="signal peptide" evidence="2">
    <location>
        <begin position="1"/>
        <end position="31"/>
    </location>
</feature>
<dbReference type="Gene3D" id="3.40.50.1110">
    <property type="entry name" value="SGNH hydrolase"/>
    <property type="match status" value="1"/>
</dbReference>
<dbReference type="InterPro" id="IPR036514">
    <property type="entry name" value="SGNH_hydro_sf"/>
</dbReference>
<protein>
    <submittedName>
        <fullName evidence="3">Uncharacterized protein</fullName>
    </submittedName>
</protein>
<dbReference type="GO" id="GO:0016788">
    <property type="term" value="F:hydrolase activity, acting on ester bonds"/>
    <property type="evidence" value="ECO:0007669"/>
    <property type="project" value="InterPro"/>
</dbReference>
<gene>
    <name evidence="3" type="ORF">IFM89_021469</name>
</gene>
<dbReference type="EMBL" id="JADFTS010000002">
    <property type="protein sequence ID" value="KAF9621430.1"/>
    <property type="molecule type" value="Genomic_DNA"/>
</dbReference>
<dbReference type="Pfam" id="PF00657">
    <property type="entry name" value="Lipase_GDSL"/>
    <property type="match status" value="1"/>
</dbReference>
<proteinExistence type="inferred from homology"/>
<dbReference type="PANTHER" id="PTHR45642:SF95">
    <property type="entry name" value="GDSL-LIKE LIPASE_ACYLHYDROLASE FAMILY PROTEIN, EXPRESSED"/>
    <property type="match status" value="1"/>
</dbReference>
<organism evidence="3 4">
    <name type="scientific">Coptis chinensis</name>
    <dbReference type="NCBI Taxonomy" id="261450"/>
    <lineage>
        <taxon>Eukaryota</taxon>
        <taxon>Viridiplantae</taxon>
        <taxon>Streptophyta</taxon>
        <taxon>Embryophyta</taxon>
        <taxon>Tracheophyta</taxon>
        <taxon>Spermatophyta</taxon>
        <taxon>Magnoliopsida</taxon>
        <taxon>Ranunculales</taxon>
        <taxon>Ranunculaceae</taxon>
        <taxon>Coptidoideae</taxon>
        <taxon>Coptis</taxon>
    </lineage>
</organism>
<sequence length="152" mass="16255">MLNLGSPSIYIILFSLLLLSYFPVENIQVHATTPLPKNVKVPAIFAFGDSIVDPGNNNHLPTLARSNFPPYGKDFMGGRPTGRFSNGKIPTDLLVDALGIKKFLPAYNDPTLKPEDLLTGVSFASGGSGLDPFTAQLLGLKLGIEDVVALET</sequence>
<accession>A0A835M6V5</accession>